<keyword evidence="2" id="KW-1185">Reference proteome</keyword>
<organism evidence="1 2">
    <name type="scientific">Naganishia onofrii</name>
    <dbReference type="NCBI Taxonomy" id="1851511"/>
    <lineage>
        <taxon>Eukaryota</taxon>
        <taxon>Fungi</taxon>
        <taxon>Dikarya</taxon>
        <taxon>Basidiomycota</taxon>
        <taxon>Agaricomycotina</taxon>
        <taxon>Tremellomycetes</taxon>
        <taxon>Filobasidiales</taxon>
        <taxon>Filobasidiaceae</taxon>
        <taxon>Naganishia</taxon>
    </lineage>
</organism>
<comment type="caution">
    <text evidence="1">The sequence shown here is derived from an EMBL/GenBank/DDBJ whole genome shotgun (WGS) entry which is preliminary data.</text>
</comment>
<dbReference type="Proteomes" id="UP001234202">
    <property type="component" value="Unassembled WGS sequence"/>
</dbReference>
<evidence type="ECO:0000313" key="1">
    <source>
        <dbReference type="EMBL" id="KAJ9124438.1"/>
    </source>
</evidence>
<protein>
    <submittedName>
        <fullName evidence="1">Uncharacterized protein</fullName>
    </submittedName>
</protein>
<proteinExistence type="predicted"/>
<evidence type="ECO:0000313" key="2">
    <source>
        <dbReference type="Proteomes" id="UP001234202"/>
    </source>
</evidence>
<dbReference type="EMBL" id="JASBWV010000010">
    <property type="protein sequence ID" value="KAJ9124438.1"/>
    <property type="molecule type" value="Genomic_DNA"/>
</dbReference>
<name>A0ACC2XKQ8_9TREE</name>
<sequence>MKSQINATERDLLIAHDTWEQHGKSAVHDATTGDSYFCHISFLAGLMGHRTEGAHPWTRFLTAVLVGPIFLAIHLLDVLYWYSRTTIAGLDIWATVFLAGHIAMETVCPMIYEKDQTFQTSGWLIRILLLVLTAFFAIPAALIVRLVLPFEITWYSWTRIEIQRSRPSHQERASMRIASQIPPSVHFVTVAALAIARYFISYFNLNRDLIAPLVAHEQHESGLLEIVLFNLDFGAKVSAALFQLIMNRKSSTFAGRYRISAILSSFVTLLGLTRLSQTIIGKRNPTYSFDVMDGLNVVIELYTAYQAFTLPAVKQDTVDDDEE</sequence>
<gene>
    <name evidence="1" type="ORF">QFC24_003226</name>
</gene>
<reference evidence="1" key="1">
    <citation type="submission" date="2023-04" db="EMBL/GenBank/DDBJ databases">
        <title>Draft Genome sequencing of Naganishia species isolated from polar environments using Oxford Nanopore Technology.</title>
        <authorList>
            <person name="Leo P."/>
            <person name="Venkateswaran K."/>
        </authorList>
    </citation>
    <scope>NUCLEOTIDE SEQUENCE</scope>
    <source>
        <strain evidence="1">DBVPG 5303</strain>
    </source>
</reference>
<accession>A0ACC2XKQ8</accession>